<feature type="domain" description="Beta-lactamase-related" evidence="1">
    <location>
        <begin position="172"/>
        <end position="273"/>
    </location>
</feature>
<reference evidence="3" key="1">
    <citation type="journal article" date="2019" name="Int. J. Syst. Evol. Microbiol.">
        <title>Halobacteriovorax valvorus sp. nov., a novel prokaryotic predator isolated from coastal seawater of China.</title>
        <authorList>
            <person name="Chen M.-X."/>
        </authorList>
    </citation>
    <scope>NUCLEOTIDE SEQUENCE [LARGE SCALE GENOMIC DNA]</scope>
    <source>
        <strain evidence="3">BL9</strain>
    </source>
</reference>
<proteinExistence type="predicted"/>
<dbReference type="EMBL" id="QDKL01000001">
    <property type="protein sequence ID" value="RZF22647.1"/>
    <property type="molecule type" value="Genomic_DNA"/>
</dbReference>
<evidence type="ECO:0000313" key="2">
    <source>
        <dbReference type="EMBL" id="RZF22647.1"/>
    </source>
</evidence>
<dbReference type="InterPro" id="IPR012338">
    <property type="entry name" value="Beta-lactam/transpept-like"/>
</dbReference>
<accession>A0ABY0IJ47</accession>
<name>A0ABY0IJ47_9BACT</name>
<dbReference type="RefSeq" id="WP_114705591.1">
    <property type="nucleotide sequence ID" value="NZ_QDKL01000001.1"/>
</dbReference>
<keyword evidence="3" id="KW-1185">Reference proteome</keyword>
<dbReference type="GO" id="GO:0016787">
    <property type="term" value="F:hydrolase activity"/>
    <property type="evidence" value="ECO:0007669"/>
    <property type="project" value="UniProtKB-KW"/>
</dbReference>
<dbReference type="Gene3D" id="3.40.710.10">
    <property type="entry name" value="DD-peptidase/beta-lactamase superfamily"/>
    <property type="match status" value="1"/>
</dbReference>
<dbReference type="Proteomes" id="UP000443582">
    <property type="component" value="Unassembled WGS sequence"/>
</dbReference>
<evidence type="ECO:0000313" key="3">
    <source>
        <dbReference type="Proteomes" id="UP000443582"/>
    </source>
</evidence>
<comment type="caution">
    <text evidence="2">The sequence shown here is derived from an EMBL/GenBank/DDBJ whole genome shotgun (WGS) entry which is preliminary data.</text>
</comment>
<sequence>MNLEEIINNVANEFGSYNFNCLALAHIDFKKKSYESYSLYDNPFLKGQKVYFDLASLTKPFTLGFSYLKSPEFFNDDMKLLLNHRGGLKAWGRLSRDSWRKQVSSYAIKESDTVYSDFGALRLQLEIEKKENLYDLVSPMWDEEIVHWLDIEDEICAPTGRRQRQLIDGEVHDDNAYVIGEKVSHAGLFGTIDGVCRTLLKAQESYSLIQNTKRQSDHRFINGWDSVLNPSNTLAGSGATTNTFGHLGFTGTSMWITPETNTGVVLLCNEVLGYWNDRAKLNALRRSLEF</sequence>
<keyword evidence="2" id="KW-0378">Hydrolase</keyword>
<dbReference type="InterPro" id="IPR001466">
    <property type="entry name" value="Beta-lactam-related"/>
</dbReference>
<protein>
    <submittedName>
        <fullName evidence="2">Class C beta-lactamase-related serine hydrolase</fullName>
    </submittedName>
</protein>
<evidence type="ECO:0000259" key="1">
    <source>
        <dbReference type="Pfam" id="PF00144"/>
    </source>
</evidence>
<dbReference type="SUPFAM" id="SSF56601">
    <property type="entry name" value="beta-lactamase/transpeptidase-like"/>
    <property type="match status" value="1"/>
</dbReference>
<organism evidence="2 3">
    <name type="scientific">Halobacteriovorax vibrionivorans</name>
    <dbReference type="NCBI Taxonomy" id="2152716"/>
    <lineage>
        <taxon>Bacteria</taxon>
        <taxon>Pseudomonadati</taxon>
        <taxon>Bdellovibrionota</taxon>
        <taxon>Bacteriovoracia</taxon>
        <taxon>Bacteriovoracales</taxon>
        <taxon>Halobacteriovoraceae</taxon>
        <taxon>Halobacteriovorax</taxon>
    </lineage>
</organism>
<gene>
    <name evidence="2" type="ORF">DAY19_02420</name>
</gene>
<dbReference type="Pfam" id="PF00144">
    <property type="entry name" value="Beta-lactamase"/>
    <property type="match status" value="1"/>
</dbReference>